<dbReference type="EMBL" id="CAJPEX010000321">
    <property type="protein sequence ID" value="CAG0915077.1"/>
    <property type="molecule type" value="Genomic_DNA"/>
</dbReference>
<dbReference type="InterPro" id="IPR015649">
    <property type="entry name" value="SCHIP_1_C"/>
</dbReference>
<dbReference type="GO" id="GO:0005886">
    <property type="term" value="C:plasma membrane"/>
    <property type="evidence" value="ECO:0007669"/>
    <property type="project" value="TreeGrafter"/>
</dbReference>
<dbReference type="InterPro" id="IPR001739">
    <property type="entry name" value="Methyl_CpG_DNA-bd"/>
</dbReference>
<evidence type="ECO:0000256" key="1">
    <source>
        <dbReference type="ARBA" id="ARBA00023054"/>
    </source>
</evidence>
<gene>
    <name evidence="4" type="ORF">NMOB1V02_LOCUS2737</name>
</gene>
<evidence type="ECO:0000313" key="4">
    <source>
        <dbReference type="EMBL" id="CAD7274925.1"/>
    </source>
</evidence>
<keyword evidence="1" id="KW-0175">Coiled coil</keyword>
<feature type="domain" description="MBD" evidence="3">
    <location>
        <begin position="5"/>
        <end position="77"/>
    </location>
</feature>
<dbReference type="PANTHER" id="PTHR13103:SF2">
    <property type="entry name" value="IQCJ-SCHIP1 READTHROUGH TRANSCRIPT PROTEIN-RELATED"/>
    <property type="match status" value="1"/>
</dbReference>
<dbReference type="EMBL" id="OA882358">
    <property type="protein sequence ID" value="CAD7274925.1"/>
    <property type="molecule type" value="Genomic_DNA"/>
</dbReference>
<dbReference type="PROSITE" id="PS50982">
    <property type="entry name" value="MBD"/>
    <property type="match status" value="1"/>
</dbReference>
<dbReference type="GO" id="GO:0030054">
    <property type="term" value="C:cell junction"/>
    <property type="evidence" value="ECO:0007669"/>
    <property type="project" value="TreeGrafter"/>
</dbReference>
<dbReference type="OrthoDB" id="6260144at2759"/>
<keyword evidence="5" id="KW-1185">Reference proteome</keyword>
<dbReference type="PANTHER" id="PTHR13103">
    <property type="entry name" value="SCHWANNOMIN INTERACTING PROTEIN 1"/>
    <property type="match status" value="1"/>
</dbReference>
<dbReference type="Proteomes" id="UP000678499">
    <property type="component" value="Unassembled WGS sequence"/>
</dbReference>
<dbReference type="GO" id="GO:0003677">
    <property type="term" value="F:DNA binding"/>
    <property type="evidence" value="ECO:0007669"/>
    <property type="project" value="InterPro"/>
</dbReference>
<accession>A0A7R9BI04</accession>
<sequence length="629" mass="71015">MSEGITKYHETTEGVPPGWKILIKFRSGGATAGRPDYTFVAPSGKRLRSRVEVERFIQENPTCGVTVGQFEIPKNLISSLGETGSSGRKRKVEELTPSDETSTPRKTKVKPSVGEHLKKFKRYSKDPWKFLIAALFVEEHGQVLDGVVMGDIQKFFNLYPSPSHVFRTPWIKIADEFNNRRVELVKSVCRFSYELISRDSYVNAIPLHSLPGVSPFAVIGMPRLRMARFYSAMNSERFRSFVSNVKDHTVKISENLTSKLPSSTNVINVVRDGSARVGDAFRASNFGTNITSSTMASNLKIYSDRMATIIDHVRRGYDREEESTDIPEALFDTDEDDDDANGNLHLQRRRPRFIYSSDEEDDNAFLRRLKWPDLTDREVDTILGQLDLHVANKSRKKSGSFLKILEILPDDDDLNHNTRMTSWRDEDSVQASTASPANHSLQICFMNELATDSDEEDGPQSLPAVMSKDGSRESDFWRKQARLQAEARVALARACHLAKMRIEADRFRKKSAPLSELILLPPSCYGHRRLSRSLLRRLTVAELDSIHTSLAMEIKRLNEELVTSLMQRDELCMTQDSMLVDLEDLTRFMQAKGNLSVQNVPSVVAESDSPLNTQFSKEGSAAVGELELI</sequence>
<evidence type="ECO:0000256" key="2">
    <source>
        <dbReference type="SAM" id="MobiDB-lite"/>
    </source>
</evidence>
<dbReference type="Pfam" id="PF10148">
    <property type="entry name" value="SCHIP-1_C"/>
    <property type="match status" value="1"/>
</dbReference>
<dbReference type="InterPro" id="IPR016177">
    <property type="entry name" value="DNA-bd_dom_sf"/>
</dbReference>
<reference evidence="4" key="1">
    <citation type="submission" date="2020-11" db="EMBL/GenBank/DDBJ databases">
        <authorList>
            <person name="Tran Van P."/>
        </authorList>
    </citation>
    <scope>NUCLEOTIDE SEQUENCE</scope>
</reference>
<dbReference type="AlphaFoldDB" id="A0A7R9BI04"/>
<feature type="region of interest" description="Disordered" evidence="2">
    <location>
        <begin position="81"/>
        <end position="111"/>
    </location>
</feature>
<dbReference type="Pfam" id="PF01429">
    <property type="entry name" value="MBD"/>
    <property type="match status" value="1"/>
</dbReference>
<evidence type="ECO:0000313" key="5">
    <source>
        <dbReference type="Proteomes" id="UP000678499"/>
    </source>
</evidence>
<proteinExistence type="predicted"/>
<dbReference type="SMART" id="SM00391">
    <property type="entry name" value="MBD"/>
    <property type="match status" value="1"/>
</dbReference>
<organism evidence="4">
    <name type="scientific">Notodromas monacha</name>
    <dbReference type="NCBI Taxonomy" id="399045"/>
    <lineage>
        <taxon>Eukaryota</taxon>
        <taxon>Metazoa</taxon>
        <taxon>Ecdysozoa</taxon>
        <taxon>Arthropoda</taxon>
        <taxon>Crustacea</taxon>
        <taxon>Oligostraca</taxon>
        <taxon>Ostracoda</taxon>
        <taxon>Podocopa</taxon>
        <taxon>Podocopida</taxon>
        <taxon>Cypridocopina</taxon>
        <taxon>Cypridoidea</taxon>
        <taxon>Cyprididae</taxon>
        <taxon>Notodromas</taxon>
    </lineage>
</organism>
<name>A0A7R9BI04_9CRUS</name>
<dbReference type="InterPro" id="IPR039045">
    <property type="entry name" value="SCHIP_1"/>
</dbReference>
<evidence type="ECO:0000259" key="3">
    <source>
        <dbReference type="PROSITE" id="PS50982"/>
    </source>
</evidence>
<dbReference type="GO" id="GO:0035332">
    <property type="term" value="P:positive regulation of hippo signaling"/>
    <property type="evidence" value="ECO:0007669"/>
    <property type="project" value="TreeGrafter"/>
</dbReference>
<protein>
    <recommendedName>
        <fullName evidence="3">MBD domain-containing protein</fullName>
    </recommendedName>
</protein>
<dbReference type="Gene3D" id="3.30.890.10">
    <property type="entry name" value="Methyl-cpg-binding Protein 2, Chain A"/>
    <property type="match status" value="1"/>
</dbReference>
<dbReference type="SUPFAM" id="SSF54171">
    <property type="entry name" value="DNA-binding domain"/>
    <property type="match status" value="1"/>
</dbReference>